<keyword evidence="2 10" id="KW-0812">Transmembrane</keyword>
<feature type="domain" description="Spike glycoprotein fusion" evidence="11">
    <location>
        <begin position="104"/>
        <end position="203"/>
    </location>
</feature>
<evidence type="ECO:0000313" key="14">
    <source>
        <dbReference type="Proteomes" id="UP000207720"/>
    </source>
</evidence>
<evidence type="ECO:0000256" key="2">
    <source>
        <dbReference type="ARBA" id="ARBA00022692"/>
    </source>
</evidence>
<name>A0A0D3R1C5_9RHAB</name>
<keyword evidence="3" id="KW-0732">Signal</keyword>
<dbReference type="KEGG" id="vg:32707763"/>
<feature type="transmembrane region" description="Helical" evidence="10">
    <location>
        <begin position="524"/>
        <end position="542"/>
    </location>
</feature>
<keyword evidence="5" id="KW-0261">Viral envelope protein</keyword>
<evidence type="ECO:0000256" key="10">
    <source>
        <dbReference type="SAM" id="Phobius"/>
    </source>
</evidence>
<evidence type="ECO:0000256" key="6">
    <source>
        <dbReference type="ARBA" id="ARBA00022989"/>
    </source>
</evidence>
<keyword evidence="14" id="KW-1185">Reference proteome</keyword>
<keyword evidence="6 10" id="KW-1133">Transmembrane helix</keyword>
<dbReference type="EMBL" id="KM205006">
    <property type="protein sequence ID" value="AJR28453.1"/>
    <property type="molecule type" value="Viral_cRNA"/>
</dbReference>
<evidence type="ECO:0000256" key="4">
    <source>
        <dbReference type="ARBA" id="ARBA00022844"/>
    </source>
</evidence>
<reference evidence="13 14" key="1">
    <citation type="journal article" date="2015" name="PLoS Pathog.">
        <title>Evolution of genome size and complexity in the rhabdoviridae.</title>
        <authorList>
            <person name="Walker P.J."/>
            <person name="Firth C."/>
            <person name="Widen S.G."/>
            <person name="Blasdell K.R."/>
            <person name="Guzman H."/>
            <person name="Wood T.G."/>
            <person name="Paradkar P.N."/>
            <person name="Holmes E.C."/>
            <person name="Tesh R.B."/>
            <person name="Vasilakis N."/>
        </authorList>
    </citation>
    <scope>NUCLEOTIDE SEQUENCE [LARGE SCALE GENOMIC DNA]</scope>
    <source>
        <strain evidence="13 14">DakHD763</strain>
    </source>
</reference>
<evidence type="ECO:0000256" key="5">
    <source>
        <dbReference type="ARBA" id="ARBA00022879"/>
    </source>
</evidence>
<organism evidence="13 14">
    <name type="scientific">Le Dantec virus</name>
    <dbReference type="NCBI Taxonomy" id="318848"/>
    <lineage>
        <taxon>Viruses</taxon>
        <taxon>Riboviria</taxon>
        <taxon>Orthornavirae</taxon>
        <taxon>Negarnaviricota</taxon>
        <taxon>Haploviricotina</taxon>
        <taxon>Monjiviricetes</taxon>
        <taxon>Mononegavirales</taxon>
        <taxon>Rhabdoviridae</taxon>
        <taxon>Alpharhabdovirinae</taxon>
        <taxon>Ledantevirus</taxon>
        <taxon>Ledantevirus ledantec</taxon>
    </lineage>
</organism>
<dbReference type="GO" id="GO:0019031">
    <property type="term" value="C:viral envelope"/>
    <property type="evidence" value="ECO:0007669"/>
    <property type="project" value="UniProtKB-KW"/>
</dbReference>
<dbReference type="InterPro" id="IPR055447">
    <property type="entry name" value="Rhabdo_glycop_CD"/>
</dbReference>
<keyword evidence="7 10" id="KW-0472">Membrane</keyword>
<dbReference type="Pfam" id="PF24833">
    <property type="entry name" value="Rhabdo_glycop_CD"/>
    <property type="match status" value="1"/>
</dbReference>
<dbReference type="Proteomes" id="UP000207720">
    <property type="component" value="Segment"/>
</dbReference>
<dbReference type="OrthoDB" id="21147at10239"/>
<dbReference type="RefSeq" id="YP_009361871.1">
    <property type="nucleotide sequence ID" value="NC_034443.1"/>
</dbReference>
<dbReference type="Pfam" id="PF00974">
    <property type="entry name" value="Rhabdo_glycop_FD"/>
    <property type="match status" value="1"/>
</dbReference>
<dbReference type="GO" id="GO:0055036">
    <property type="term" value="C:virion membrane"/>
    <property type="evidence" value="ECO:0007669"/>
    <property type="project" value="UniProtKB-SubCell"/>
</dbReference>
<evidence type="ECO:0000256" key="7">
    <source>
        <dbReference type="ARBA" id="ARBA00023136"/>
    </source>
</evidence>
<protein>
    <submittedName>
        <fullName evidence="13">Glycoprotein</fullName>
    </submittedName>
</protein>
<evidence type="ECO:0000256" key="8">
    <source>
        <dbReference type="ARBA" id="ARBA00023180"/>
    </source>
</evidence>
<evidence type="ECO:0000256" key="9">
    <source>
        <dbReference type="SAM" id="MobiDB-lite"/>
    </source>
</evidence>
<comment type="subcellular location">
    <subcellularLocation>
        <location evidence="1">Virion membrane</location>
        <topology evidence="1">Single-pass type I membrane protein</topology>
    </subcellularLocation>
</comment>
<dbReference type="Gene3D" id="2.30.29.130">
    <property type="match status" value="1"/>
</dbReference>
<evidence type="ECO:0000259" key="12">
    <source>
        <dbReference type="Pfam" id="PF24833"/>
    </source>
</evidence>
<dbReference type="SUPFAM" id="SSF161008">
    <property type="entry name" value="Viral glycoprotein ectodomain-like"/>
    <property type="match status" value="1"/>
</dbReference>
<feature type="region of interest" description="Disordered" evidence="9">
    <location>
        <begin position="552"/>
        <end position="573"/>
    </location>
</feature>
<accession>A0A0D3R1C5</accession>
<dbReference type="GeneID" id="32707763"/>
<sequence length="573" mass="65168">MWIITALICSFSINPTCLYPHGHEDSPTVRHGISRVLSGDAERNDDEHYHSPPLVLPLQNERTWKPANLSSLKCPEASHLGPDEHRVMEKWLVHRPKSSVLTKVEGSLCHKSRWLTRCEYTWYFSKTVSRKIEPMPPTKQECEEAIKRKEEGLLESLGFPPPACYWARTNDEENVQVDVTDHPMTYDPYSDGVVDNILVGGKCNQRECETVHDSTIWLETQKEKRPSQCEMDVEEQLELVSGIKRVGGSKSKAQRSVFVVGTNYPFMDATGACRLKYCSKSGMLLSNGLWFHITRKISPESNENSKFWLTLSDCSSDKQVGVLGEEYEIGKLQATMEDIMWDLDCFRTLEDLSHHKKVSMLDLFRLSRLTPGTGPAYKLVKGNLMVKEVQYVKAQRDQGELANPLCVAFMTESKNADRCIRYDEYDKEGPYKGQVMNGILINEGMVVFPHERFHLRQWDPEFIIKHEIKQVHHPVLGNYSSQIHDSLHESLIKDHSANLGDVMGNWVQVATSKFSWFFKEIEKFIIGGALLLIFILIALMVCRGGCCKVRRKAGGEKGGDSSGDEMNVSESIF</sequence>
<evidence type="ECO:0000313" key="13">
    <source>
        <dbReference type="EMBL" id="AJR28453.1"/>
    </source>
</evidence>
<evidence type="ECO:0000256" key="3">
    <source>
        <dbReference type="ARBA" id="ARBA00022729"/>
    </source>
</evidence>
<feature type="domain" description="Spike glycoprotein G central" evidence="12">
    <location>
        <begin position="313"/>
        <end position="440"/>
    </location>
</feature>
<proteinExistence type="predicted"/>
<evidence type="ECO:0000259" key="11">
    <source>
        <dbReference type="Pfam" id="PF00974"/>
    </source>
</evidence>
<dbReference type="InterPro" id="IPR001903">
    <property type="entry name" value="Rhabdo_glycop_FD"/>
</dbReference>
<keyword evidence="8" id="KW-0325">Glycoprotein</keyword>
<evidence type="ECO:0000256" key="1">
    <source>
        <dbReference type="ARBA" id="ARBA00004563"/>
    </source>
</evidence>
<keyword evidence="4" id="KW-0946">Virion</keyword>